<name>A0A9D4RXG2_DREPO</name>
<comment type="caution">
    <text evidence="1">The sequence shown here is derived from an EMBL/GenBank/DDBJ whole genome shotgun (WGS) entry which is preliminary data.</text>
</comment>
<keyword evidence="2" id="KW-1185">Reference proteome</keyword>
<accession>A0A9D4RXG2</accession>
<evidence type="ECO:0000313" key="1">
    <source>
        <dbReference type="EMBL" id="KAH3884896.1"/>
    </source>
</evidence>
<dbReference type="AlphaFoldDB" id="A0A9D4RXG2"/>
<protein>
    <submittedName>
        <fullName evidence="1">Uncharacterized protein</fullName>
    </submittedName>
</protein>
<reference evidence="1" key="1">
    <citation type="journal article" date="2019" name="bioRxiv">
        <title>The Genome of the Zebra Mussel, Dreissena polymorpha: A Resource for Invasive Species Research.</title>
        <authorList>
            <person name="McCartney M.A."/>
            <person name="Auch B."/>
            <person name="Kono T."/>
            <person name="Mallez S."/>
            <person name="Zhang Y."/>
            <person name="Obille A."/>
            <person name="Becker A."/>
            <person name="Abrahante J.E."/>
            <person name="Garbe J."/>
            <person name="Badalamenti J.P."/>
            <person name="Herman A."/>
            <person name="Mangelson H."/>
            <person name="Liachko I."/>
            <person name="Sullivan S."/>
            <person name="Sone E.D."/>
            <person name="Koren S."/>
            <person name="Silverstein K.A.T."/>
            <person name="Beckman K.B."/>
            <person name="Gohl D.M."/>
        </authorList>
    </citation>
    <scope>NUCLEOTIDE SEQUENCE</scope>
    <source>
        <strain evidence="1">Duluth1</strain>
        <tissue evidence="1">Whole animal</tissue>
    </source>
</reference>
<dbReference type="Proteomes" id="UP000828390">
    <property type="component" value="Unassembled WGS sequence"/>
</dbReference>
<organism evidence="1 2">
    <name type="scientific">Dreissena polymorpha</name>
    <name type="common">Zebra mussel</name>
    <name type="synonym">Mytilus polymorpha</name>
    <dbReference type="NCBI Taxonomy" id="45954"/>
    <lineage>
        <taxon>Eukaryota</taxon>
        <taxon>Metazoa</taxon>
        <taxon>Spiralia</taxon>
        <taxon>Lophotrochozoa</taxon>
        <taxon>Mollusca</taxon>
        <taxon>Bivalvia</taxon>
        <taxon>Autobranchia</taxon>
        <taxon>Heteroconchia</taxon>
        <taxon>Euheterodonta</taxon>
        <taxon>Imparidentia</taxon>
        <taxon>Neoheterodontei</taxon>
        <taxon>Myida</taxon>
        <taxon>Dreissenoidea</taxon>
        <taxon>Dreissenidae</taxon>
        <taxon>Dreissena</taxon>
    </lineage>
</organism>
<proteinExistence type="predicted"/>
<reference evidence="1" key="2">
    <citation type="submission" date="2020-11" db="EMBL/GenBank/DDBJ databases">
        <authorList>
            <person name="McCartney M.A."/>
            <person name="Auch B."/>
            <person name="Kono T."/>
            <person name="Mallez S."/>
            <person name="Becker A."/>
            <person name="Gohl D.M."/>
            <person name="Silverstein K.A.T."/>
            <person name="Koren S."/>
            <person name="Bechman K.B."/>
            <person name="Herman A."/>
            <person name="Abrahante J.E."/>
            <person name="Garbe J."/>
        </authorList>
    </citation>
    <scope>NUCLEOTIDE SEQUENCE</scope>
    <source>
        <strain evidence="1">Duluth1</strain>
        <tissue evidence="1">Whole animal</tissue>
    </source>
</reference>
<dbReference type="EMBL" id="JAIWYP010000001">
    <property type="protein sequence ID" value="KAH3884896.1"/>
    <property type="molecule type" value="Genomic_DNA"/>
</dbReference>
<sequence>MISDSSTVITKVADTLSIEINTGPRSKHIQEVDTIEKLLLAWTSKRILRCTARPLYSINVGKPVGRLLKGVPEIRNAHQAALQKCAMKVCLVLIQK</sequence>
<gene>
    <name evidence="1" type="ORF">DPMN_008882</name>
</gene>
<evidence type="ECO:0000313" key="2">
    <source>
        <dbReference type="Proteomes" id="UP000828390"/>
    </source>
</evidence>